<reference evidence="2 3" key="1">
    <citation type="submission" date="2024-04" db="EMBL/GenBank/DDBJ databases">
        <title>Kosakonia calanthae sp. nov., a halophilic bacterium isolated from leaves of Calanthe tiplacata.</title>
        <authorList>
            <person name="Wu P."/>
        </authorList>
    </citation>
    <scope>NUCLEOTIDE SEQUENCE [LARGE SCALE GENOMIC DNA]</scope>
    <source>
        <strain evidence="2 3">BYX6</strain>
    </source>
</reference>
<dbReference type="EMBL" id="CP151800">
    <property type="protein sequence ID" value="WZV96462.1"/>
    <property type="molecule type" value="Genomic_DNA"/>
</dbReference>
<keyword evidence="3" id="KW-1185">Reference proteome</keyword>
<protein>
    <submittedName>
        <fullName evidence="2">Uncharacterized protein</fullName>
    </submittedName>
</protein>
<evidence type="ECO:0000313" key="2">
    <source>
        <dbReference type="EMBL" id="WZV96462.1"/>
    </source>
</evidence>
<dbReference type="RefSeq" id="WP_342320816.1">
    <property type="nucleotide sequence ID" value="NZ_CP151800.1"/>
</dbReference>
<evidence type="ECO:0000313" key="3">
    <source>
        <dbReference type="Proteomes" id="UP001466893"/>
    </source>
</evidence>
<proteinExistence type="predicted"/>
<gene>
    <name evidence="2" type="ORF">AAEY27_12245</name>
</gene>
<organism evidence="2 3">
    <name type="scientific">Kosakonia calanthes</name>
    <dbReference type="NCBI Taxonomy" id="3139408"/>
    <lineage>
        <taxon>Bacteria</taxon>
        <taxon>Pseudomonadati</taxon>
        <taxon>Pseudomonadota</taxon>
        <taxon>Gammaproteobacteria</taxon>
        <taxon>Enterobacterales</taxon>
        <taxon>Enterobacteriaceae</taxon>
        <taxon>Kosakonia</taxon>
    </lineage>
</organism>
<evidence type="ECO:0000256" key="1">
    <source>
        <dbReference type="SAM" id="MobiDB-lite"/>
    </source>
</evidence>
<dbReference type="Proteomes" id="UP001466893">
    <property type="component" value="Chromosome"/>
</dbReference>
<sequence length="100" mass="11162">MSKNETDKLVNIVIGEAVLALLESDDEVSFDALIGQLQEYLLDEVDSKRRNAFQTAISDIHHYKTQPAVARGLKGSSQVSRTRSWLPISGPEIDNKARKH</sequence>
<name>A0ABZ3B1P6_9ENTR</name>
<feature type="region of interest" description="Disordered" evidence="1">
    <location>
        <begin position="71"/>
        <end position="100"/>
    </location>
</feature>
<accession>A0ABZ3B1P6</accession>